<keyword evidence="1" id="KW-1133">Transmembrane helix</keyword>
<accession>L0PCE8</accession>
<dbReference type="InParanoid" id="L0PCE8"/>
<dbReference type="EMBL" id="CAKM01000219">
    <property type="protein sequence ID" value="CCJ29872.1"/>
    <property type="molecule type" value="Genomic_DNA"/>
</dbReference>
<evidence type="ECO:0000256" key="1">
    <source>
        <dbReference type="SAM" id="Phobius"/>
    </source>
</evidence>
<keyword evidence="1" id="KW-0812">Transmembrane</keyword>
<gene>
    <name evidence="2" type="ORF">PNEJI1_000887</name>
</gene>
<dbReference type="AlphaFoldDB" id="L0PCE8"/>
<evidence type="ECO:0000313" key="3">
    <source>
        <dbReference type="Proteomes" id="UP000010422"/>
    </source>
</evidence>
<name>L0PCE8_PNEJI</name>
<keyword evidence="1" id="KW-0472">Membrane</keyword>
<dbReference type="Proteomes" id="UP000010422">
    <property type="component" value="Unassembled WGS sequence"/>
</dbReference>
<evidence type="ECO:0000313" key="2">
    <source>
        <dbReference type="EMBL" id="CCJ29872.1"/>
    </source>
</evidence>
<organism evidence="3">
    <name type="scientific">Pneumocystis jirovecii</name>
    <name type="common">Human pneumocystis pneumonia agent</name>
    <dbReference type="NCBI Taxonomy" id="42068"/>
    <lineage>
        <taxon>Eukaryota</taxon>
        <taxon>Fungi</taxon>
        <taxon>Dikarya</taxon>
        <taxon>Ascomycota</taxon>
        <taxon>Taphrinomycotina</taxon>
        <taxon>Pneumocystomycetes</taxon>
        <taxon>Pneumocystaceae</taxon>
        <taxon>Pneumocystis</taxon>
    </lineage>
</organism>
<comment type="caution">
    <text evidence="2">The sequence shown here is derived from an EMBL/GenBank/DDBJ whole genome shotgun (WGS) entry which is preliminary data.</text>
</comment>
<protein>
    <submittedName>
        <fullName evidence="2">Uncharacterized protein</fullName>
    </submittedName>
</protein>
<dbReference type="VEuPathDB" id="FungiDB:PNEJI1_000887"/>
<sequence>MNKNIYILNNIKENIILRTKSNIYVKKRPFLMNKETAMHYSSFSKESLFKKLFHTPIGKTLAISGVGCLSVYIFPIIMSGFFVLMISLFLSRHLNSTNPLKDIEKYKSALSFLFKPFISSIIPDTNSLAQKLYTDSIERIQRAIKTNELEILYVLGTEKPSFGYYEAFSILNINGLSNFSINFKIHNFYKKNDIASVTAYGTMDKYNIHAVLKKISISNNNGEKIVLYNDSSFKTQGKTIDAEYWTSKSVK</sequence>
<feature type="transmembrane region" description="Helical" evidence="1">
    <location>
        <begin position="60"/>
        <end position="90"/>
    </location>
</feature>
<reference evidence="2 3" key="1">
    <citation type="journal article" date="2012" name="MBio">
        <title>De novo assembly of the Pneumocystis jirovecii genome from a single bronchoalveolar lavage fluid specimen from a patient.</title>
        <authorList>
            <person name="Cisse O.H."/>
            <person name="Pagni M."/>
            <person name="Hauser P.M."/>
        </authorList>
    </citation>
    <scope>NUCLEOTIDE SEQUENCE [LARGE SCALE GENOMIC DNA]</scope>
    <source>
        <strain evidence="2 3">SE8</strain>
    </source>
</reference>
<proteinExistence type="predicted"/>